<dbReference type="InterPro" id="IPR044537">
    <property type="entry name" value="Rip2-like"/>
</dbReference>
<dbReference type="Pfam" id="PF02163">
    <property type="entry name" value="Peptidase_M50"/>
    <property type="match status" value="1"/>
</dbReference>
<feature type="transmembrane region" description="Helical" evidence="13">
    <location>
        <begin position="130"/>
        <end position="150"/>
    </location>
</feature>
<gene>
    <name evidence="15" type="ORF">HS1_000195</name>
</gene>
<dbReference type="GO" id="GO:0046872">
    <property type="term" value="F:metal ion binding"/>
    <property type="evidence" value="ECO:0007669"/>
    <property type="project" value="UniProtKB-KW"/>
</dbReference>
<evidence type="ECO:0000256" key="6">
    <source>
        <dbReference type="ARBA" id="ARBA00022692"/>
    </source>
</evidence>
<dbReference type="PANTHER" id="PTHR35864">
    <property type="entry name" value="ZINC METALLOPROTEASE MJ0611-RELATED"/>
    <property type="match status" value="1"/>
</dbReference>
<dbReference type="AlphaFoldDB" id="A0A7U4QIK9"/>
<keyword evidence="7" id="KW-0479">Metal-binding</keyword>
<evidence type="ECO:0000256" key="1">
    <source>
        <dbReference type="ARBA" id="ARBA00001947"/>
    </source>
</evidence>
<keyword evidence="8 15" id="KW-0378">Hydrolase</keyword>
<comment type="cofactor">
    <cofactor evidence="1">
        <name>Zn(2+)</name>
        <dbReference type="ChEBI" id="CHEBI:29105"/>
    </cofactor>
</comment>
<dbReference type="KEGG" id="daw:HS1_000195"/>
<dbReference type="EC" id="3.4.24.-" evidence="15"/>
<evidence type="ECO:0000256" key="8">
    <source>
        <dbReference type="ARBA" id="ARBA00022801"/>
    </source>
</evidence>
<comment type="similarity">
    <text evidence="3">Belongs to the peptidase M50B family.</text>
</comment>
<accession>A0A7U4QIK9</accession>
<dbReference type="EMBL" id="CP013015">
    <property type="protein sequence ID" value="AMM40001.1"/>
    <property type="molecule type" value="Genomic_DNA"/>
</dbReference>
<evidence type="ECO:0000256" key="9">
    <source>
        <dbReference type="ARBA" id="ARBA00022833"/>
    </source>
</evidence>
<dbReference type="CDD" id="cd06158">
    <property type="entry name" value="S2P-M50_like_1"/>
    <property type="match status" value="1"/>
</dbReference>
<organism evidence="15 16">
    <name type="scientific">Desulfofervidus auxilii</name>
    <dbReference type="NCBI Taxonomy" id="1621989"/>
    <lineage>
        <taxon>Bacteria</taxon>
        <taxon>Pseudomonadati</taxon>
        <taxon>Thermodesulfobacteriota</taxon>
        <taxon>Candidatus Desulfofervidia</taxon>
        <taxon>Candidatus Desulfofervidales</taxon>
        <taxon>Candidatus Desulfofervidaceae</taxon>
        <taxon>Candidatus Desulfofervidus</taxon>
    </lineage>
</organism>
<evidence type="ECO:0000256" key="10">
    <source>
        <dbReference type="ARBA" id="ARBA00022989"/>
    </source>
</evidence>
<dbReference type="InterPro" id="IPR052348">
    <property type="entry name" value="Metallopeptidase_M50B"/>
</dbReference>
<keyword evidence="10 13" id="KW-1133">Transmembrane helix</keyword>
<evidence type="ECO:0000259" key="14">
    <source>
        <dbReference type="Pfam" id="PF02163"/>
    </source>
</evidence>
<feature type="transmembrane region" description="Helical" evidence="13">
    <location>
        <begin position="51"/>
        <end position="70"/>
    </location>
</feature>
<evidence type="ECO:0000256" key="11">
    <source>
        <dbReference type="ARBA" id="ARBA00023049"/>
    </source>
</evidence>
<dbReference type="Proteomes" id="UP000070560">
    <property type="component" value="Chromosome"/>
</dbReference>
<keyword evidence="6 13" id="KW-0812">Transmembrane</keyword>
<keyword evidence="16" id="KW-1185">Reference proteome</keyword>
<proteinExistence type="inferred from homology"/>
<feature type="transmembrane region" description="Helical" evidence="13">
    <location>
        <begin position="90"/>
        <end position="110"/>
    </location>
</feature>
<evidence type="ECO:0000256" key="12">
    <source>
        <dbReference type="ARBA" id="ARBA00023136"/>
    </source>
</evidence>
<name>A0A7U4QIK9_DESA2</name>
<evidence type="ECO:0000256" key="13">
    <source>
        <dbReference type="SAM" id="Phobius"/>
    </source>
</evidence>
<dbReference type="GO" id="GO:0005886">
    <property type="term" value="C:plasma membrane"/>
    <property type="evidence" value="ECO:0007669"/>
    <property type="project" value="UniProtKB-SubCell"/>
</dbReference>
<evidence type="ECO:0000313" key="16">
    <source>
        <dbReference type="Proteomes" id="UP000070560"/>
    </source>
</evidence>
<keyword evidence="5" id="KW-0645">Protease</keyword>
<evidence type="ECO:0000313" key="15">
    <source>
        <dbReference type="EMBL" id="AMM40001.1"/>
    </source>
</evidence>
<feature type="domain" description="Peptidase M50" evidence="14">
    <location>
        <begin position="132"/>
        <end position="186"/>
    </location>
</feature>
<dbReference type="GO" id="GO:0008237">
    <property type="term" value="F:metallopeptidase activity"/>
    <property type="evidence" value="ECO:0007669"/>
    <property type="project" value="UniProtKB-KW"/>
</dbReference>
<keyword evidence="11" id="KW-0482">Metalloprotease</keyword>
<evidence type="ECO:0000256" key="3">
    <source>
        <dbReference type="ARBA" id="ARBA00007931"/>
    </source>
</evidence>
<keyword evidence="4" id="KW-1003">Cell membrane</keyword>
<protein>
    <submittedName>
        <fullName evidence="15">Peptidase M50</fullName>
        <ecNumber evidence="15">3.4.24.-</ecNumber>
    </submittedName>
</protein>
<comment type="subcellular location">
    <subcellularLocation>
        <location evidence="2">Cell membrane</location>
        <topology evidence="2">Multi-pass membrane protein</topology>
    </subcellularLocation>
</comment>
<feature type="transmembrane region" description="Helical" evidence="13">
    <location>
        <begin position="178"/>
        <end position="198"/>
    </location>
</feature>
<keyword evidence="12 13" id="KW-0472">Membrane</keyword>
<evidence type="ECO:0000256" key="4">
    <source>
        <dbReference type="ARBA" id="ARBA00022475"/>
    </source>
</evidence>
<evidence type="ECO:0000256" key="2">
    <source>
        <dbReference type="ARBA" id="ARBA00004651"/>
    </source>
</evidence>
<sequence>MNIAAKIQQISILVPPILLAVTVHELAHGMVADHLGDPTPRLHNRLSFNPLKHLDFLGTLVFLITGMIGWAKPVPINASNFKSPKKDMLWVALAGPLSNVILAVGLAVIYRFMGQMSMPHGLLLDILKPIYFMLEAGVVVNLGLACFNLLPIPPLDGSHVLEAFLPDRYFIEFRHLQVYGMLFLLLLVFTGAIDYLIVPPLHFFIKTLLG</sequence>
<dbReference type="InterPro" id="IPR008915">
    <property type="entry name" value="Peptidase_M50"/>
</dbReference>
<dbReference type="PANTHER" id="PTHR35864:SF1">
    <property type="entry name" value="ZINC METALLOPROTEASE YWHC-RELATED"/>
    <property type="match status" value="1"/>
</dbReference>
<evidence type="ECO:0000256" key="7">
    <source>
        <dbReference type="ARBA" id="ARBA00022723"/>
    </source>
</evidence>
<dbReference type="RefSeq" id="WP_066060309.1">
    <property type="nucleotide sequence ID" value="NZ_CP013015.1"/>
</dbReference>
<dbReference type="GO" id="GO:0006508">
    <property type="term" value="P:proteolysis"/>
    <property type="evidence" value="ECO:0007669"/>
    <property type="project" value="UniProtKB-KW"/>
</dbReference>
<keyword evidence="9" id="KW-0862">Zinc</keyword>
<evidence type="ECO:0000256" key="5">
    <source>
        <dbReference type="ARBA" id="ARBA00022670"/>
    </source>
</evidence>
<reference evidence="15 16" key="1">
    <citation type="submission" date="2015-10" db="EMBL/GenBank/DDBJ databases">
        <title>Candidatus Desulfofervidus auxilii, a hydrogenotrophic sulfate-reducing bacterium involved in the thermophilic anaerobic oxidation of methane.</title>
        <authorList>
            <person name="Krukenberg V."/>
            <person name="Richter M."/>
            <person name="Wegener G."/>
        </authorList>
    </citation>
    <scope>NUCLEOTIDE SEQUENCE [LARGE SCALE GENOMIC DNA]</scope>
    <source>
        <strain evidence="15 16">HS1</strain>
    </source>
</reference>